<reference evidence="3" key="4">
    <citation type="submission" date="2021-09" db="EMBL/GenBank/DDBJ databases">
        <authorList>
            <person name="Gilroy R."/>
        </authorList>
    </citation>
    <scope>NUCLEOTIDE SEQUENCE</scope>
    <source>
        <strain evidence="3">CHK149-3286</strain>
    </source>
</reference>
<reference evidence="3" key="3">
    <citation type="journal article" date="2021" name="PeerJ">
        <title>Extensive microbial diversity within the chicken gut microbiome revealed by metagenomics and culture.</title>
        <authorList>
            <person name="Gilroy R."/>
            <person name="Ravi A."/>
            <person name="Getino M."/>
            <person name="Pursley I."/>
            <person name="Horton D.L."/>
            <person name="Alikhan N.F."/>
            <person name="Baker D."/>
            <person name="Gharbi K."/>
            <person name="Hall N."/>
            <person name="Watson M."/>
            <person name="Adriaenssens E.M."/>
            <person name="Foster-Nyarko E."/>
            <person name="Jarju S."/>
            <person name="Secka A."/>
            <person name="Antonio M."/>
            <person name="Oren A."/>
            <person name="Chaudhuri R.R."/>
            <person name="La Ragione R."/>
            <person name="Hildebrand F."/>
            <person name="Pallen M.J."/>
        </authorList>
    </citation>
    <scope>NUCLEOTIDE SEQUENCE</scope>
    <source>
        <strain evidence="3">CHK149-3286</strain>
    </source>
</reference>
<dbReference type="NCBIfam" id="NF047370">
    <property type="entry name" value="toxin_TsaT"/>
    <property type="match status" value="1"/>
</dbReference>
<accession>A0A151A6I9</accession>
<keyword evidence="1" id="KW-0812">Transmembrane</keyword>
<dbReference type="Proteomes" id="UP000075418">
    <property type="component" value="Unassembled WGS sequence"/>
</dbReference>
<evidence type="ECO:0000313" key="2">
    <source>
        <dbReference type="EMBL" id="GEP82125.1"/>
    </source>
</evidence>
<comment type="caution">
    <text evidence="4">The sequence shown here is derived from an EMBL/GenBank/DDBJ whole genome shotgun (WGS) entry which is preliminary data.</text>
</comment>
<gene>
    <name evidence="4" type="ORF">A0131_09675</name>
    <name evidence="3" type="ORF">K8V85_01090</name>
    <name evidence="2" type="ORF">SKL01_13030</name>
</gene>
<keyword evidence="6" id="KW-1185">Reference proteome</keyword>
<dbReference type="OrthoDB" id="2410492at2"/>
<keyword evidence="1" id="KW-0472">Membrane</keyword>
<dbReference type="EMBL" id="BKAQ01000010">
    <property type="protein sequence ID" value="GEP82125.1"/>
    <property type="molecule type" value="Genomic_DNA"/>
</dbReference>
<evidence type="ECO:0000313" key="6">
    <source>
        <dbReference type="Proteomes" id="UP000321040"/>
    </source>
</evidence>
<keyword evidence="1" id="KW-1133">Transmembrane helix</keyword>
<organism evidence="4 5">
    <name type="scientific">Staphylococcus kloosii</name>
    <dbReference type="NCBI Taxonomy" id="29384"/>
    <lineage>
        <taxon>Bacteria</taxon>
        <taxon>Bacillati</taxon>
        <taxon>Bacillota</taxon>
        <taxon>Bacilli</taxon>
        <taxon>Bacillales</taxon>
        <taxon>Staphylococcaceae</taxon>
        <taxon>Staphylococcus</taxon>
    </lineage>
</organism>
<dbReference type="KEGG" id="skl:C7J89_11465"/>
<reference evidence="2 6" key="2">
    <citation type="submission" date="2019-07" db="EMBL/GenBank/DDBJ databases">
        <title>Whole genome shotgun sequence of Staphylococcus kloosii NBRC 109624.</title>
        <authorList>
            <person name="Hosoyama A."/>
            <person name="Uohara A."/>
            <person name="Ohji S."/>
            <person name="Ichikawa N."/>
        </authorList>
    </citation>
    <scope>NUCLEOTIDE SEQUENCE [LARGE SCALE GENOMIC DNA]</scope>
    <source>
        <strain evidence="2 6">NBRC 109624</strain>
    </source>
</reference>
<dbReference type="GeneID" id="69905962"/>
<accession>A0A2T4R2N2</accession>
<evidence type="ECO:0000313" key="5">
    <source>
        <dbReference type="Proteomes" id="UP000075418"/>
    </source>
</evidence>
<name>A0A151A6I9_9STAP</name>
<protein>
    <submittedName>
        <fullName evidence="4">Uncharacterized protein</fullName>
    </submittedName>
</protein>
<dbReference type="EMBL" id="DYVT01000013">
    <property type="protein sequence ID" value="HJF66882.1"/>
    <property type="molecule type" value="Genomic_DNA"/>
</dbReference>
<evidence type="ECO:0000256" key="1">
    <source>
        <dbReference type="SAM" id="Phobius"/>
    </source>
</evidence>
<dbReference type="EMBL" id="LUGM01000002">
    <property type="protein sequence ID" value="KYH15039.1"/>
    <property type="molecule type" value="Genomic_DNA"/>
</dbReference>
<evidence type="ECO:0000313" key="3">
    <source>
        <dbReference type="EMBL" id="HJF66882.1"/>
    </source>
</evidence>
<proteinExistence type="predicted"/>
<dbReference type="RefSeq" id="WP_061855185.1">
    <property type="nucleotide sequence ID" value="NZ_BKAQ01000010.1"/>
</dbReference>
<dbReference type="Proteomes" id="UP000321040">
    <property type="component" value="Unassembled WGS sequence"/>
</dbReference>
<dbReference type="AlphaFoldDB" id="A0A151A6I9"/>
<evidence type="ECO:0000313" key="4">
    <source>
        <dbReference type="EMBL" id="KYH15039.1"/>
    </source>
</evidence>
<reference evidence="4 5" key="1">
    <citation type="submission" date="2016-02" db="EMBL/GenBank/DDBJ databases">
        <title>Draft genome sequence of hydrocarbon degrading Staphylococcus saprophyticus Strain CNV2, isolated from crude-oil contaminated soil from Noonmati Oil Refinery, Guwahati, Assam, India.</title>
        <authorList>
            <person name="Mukherjee A."/>
            <person name="Chettri B."/>
            <person name="Langpoklakpam J."/>
            <person name="Singh A.K."/>
            <person name="Chattopadhyay D.J."/>
        </authorList>
    </citation>
    <scope>NUCLEOTIDE SEQUENCE [LARGE SCALE GENOMIC DNA]</scope>
    <source>
        <strain evidence="4 5">CNV2</strain>
    </source>
</reference>
<feature type="transmembrane region" description="Helical" evidence="1">
    <location>
        <begin position="6"/>
        <end position="26"/>
    </location>
</feature>
<dbReference type="Proteomes" id="UP000706163">
    <property type="component" value="Unassembled WGS sequence"/>
</dbReference>
<sequence>MSLHFLIVFWLSFIFLVAGIITFILFKRKKPSEGKDSLLGVTVMLLIFGIVGILFSLIFS</sequence>
<feature type="transmembrane region" description="Helical" evidence="1">
    <location>
        <begin position="38"/>
        <end position="59"/>
    </location>
</feature>